<protein>
    <submittedName>
        <fullName evidence="1">Uncharacterized protein</fullName>
    </submittedName>
</protein>
<sequence length="71" mass="7954">MPSNLSSMSNAVTAFMRILGSSKESFKKILVRGEFDEYPEDVHMHCMAQMALNFSEGLRLLPFSKKLSLGV</sequence>
<dbReference type="AlphaFoldDB" id="A0A7J7L256"/>
<dbReference type="Proteomes" id="UP000541444">
    <property type="component" value="Unassembled WGS sequence"/>
</dbReference>
<organism evidence="1 2">
    <name type="scientific">Kingdonia uniflora</name>
    <dbReference type="NCBI Taxonomy" id="39325"/>
    <lineage>
        <taxon>Eukaryota</taxon>
        <taxon>Viridiplantae</taxon>
        <taxon>Streptophyta</taxon>
        <taxon>Embryophyta</taxon>
        <taxon>Tracheophyta</taxon>
        <taxon>Spermatophyta</taxon>
        <taxon>Magnoliopsida</taxon>
        <taxon>Ranunculales</taxon>
        <taxon>Circaeasteraceae</taxon>
        <taxon>Kingdonia</taxon>
    </lineage>
</organism>
<name>A0A7J7L256_9MAGN</name>
<comment type="caution">
    <text evidence="1">The sequence shown here is derived from an EMBL/GenBank/DDBJ whole genome shotgun (WGS) entry which is preliminary data.</text>
</comment>
<proteinExistence type="predicted"/>
<dbReference type="EMBL" id="JACGCM010002684">
    <property type="protein sequence ID" value="KAF6136716.1"/>
    <property type="molecule type" value="Genomic_DNA"/>
</dbReference>
<evidence type="ECO:0000313" key="1">
    <source>
        <dbReference type="EMBL" id="KAF6136716.1"/>
    </source>
</evidence>
<dbReference type="OrthoDB" id="5061070at2759"/>
<gene>
    <name evidence="1" type="ORF">GIB67_018719</name>
</gene>
<keyword evidence="2" id="KW-1185">Reference proteome</keyword>
<accession>A0A7J7L256</accession>
<reference evidence="1 2" key="1">
    <citation type="journal article" date="2020" name="IScience">
        <title>Genome Sequencing of the Endangered Kingdonia uniflora (Circaeasteraceae, Ranunculales) Reveals Potential Mechanisms of Evolutionary Specialization.</title>
        <authorList>
            <person name="Sun Y."/>
            <person name="Deng T."/>
            <person name="Zhang A."/>
            <person name="Moore M.J."/>
            <person name="Landis J.B."/>
            <person name="Lin N."/>
            <person name="Zhang H."/>
            <person name="Zhang X."/>
            <person name="Huang J."/>
            <person name="Zhang X."/>
            <person name="Sun H."/>
            <person name="Wang H."/>
        </authorList>
    </citation>
    <scope>NUCLEOTIDE SEQUENCE [LARGE SCALE GENOMIC DNA]</scope>
    <source>
        <strain evidence="1">TB1705</strain>
        <tissue evidence="1">Leaf</tissue>
    </source>
</reference>
<evidence type="ECO:0000313" key="2">
    <source>
        <dbReference type="Proteomes" id="UP000541444"/>
    </source>
</evidence>